<comment type="caution">
    <text evidence="1">The sequence shown here is derived from an EMBL/GenBank/DDBJ whole genome shotgun (WGS) entry which is preliminary data.</text>
</comment>
<name>A0AAD8LCZ9_TARER</name>
<dbReference type="AlphaFoldDB" id="A0AAD8LCZ9"/>
<evidence type="ECO:0000313" key="1">
    <source>
        <dbReference type="EMBL" id="KAK1436137.1"/>
    </source>
</evidence>
<organism evidence="1 2">
    <name type="scientific">Tagetes erecta</name>
    <name type="common">African marigold</name>
    <dbReference type="NCBI Taxonomy" id="13708"/>
    <lineage>
        <taxon>Eukaryota</taxon>
        <taxon>Viridiplantae</taxon>
        <taxon>Streptophyta</taxon>
        <taxon>Embryophyta</taxon>
        <taxon>Tracheophyta</taxon>
        <taxon>Spermatophyta</taxon>
        <taxon>Magnoliopsida</taxon>
        <taxon>eudicotyledons</taxon>
        <taxon>Gunneridae</taxon>
        <taxon>Pentapetalae</taxon>
        <taxon>asterids</taxon>
        <taxon>campanulids</taxon>
        <taxon>Asterales</taxon>
        <taxon>Asteraceae</taxon>
        <taxon>Asteroideae</taxon>
        <taxon>Heliantheae alliance</taxon>
        <taxon>Tageteae</taxon>
        <taxon>Tagetes</taxon>
    </lineage>
</organism>
<sequence>MAAGLNSGGSFPAKKCISFTFSRQSHLPKIQYSRLSSPLIQQQSFKSLKFCIVIFEGLKPRSITFNRRRFC</sequence>
<accession>A0AAD8LCZ9</accession>
<dbReference type="EMBL" id="JAUHHV010000001">
    <property type="protein sequence ID" value="KAK1436137.1"/>
    <property type="molecule type" value="Genomic_DNA"/>
</dbReference>
<protein>
    <submittedName>
        <fullName evidence="1">Uncharacterized protein</fullName>
    </submittedName>
</protein>
<keyword evidence="2" id="KW-1185">Reference proteome</keyword>
<proteinExistence type="predicted"/>
<reference evidence="1" key="1">
    <citation type="journal article" date="2023" name="bioRxiv">
        <title>Improved chromosome-level genome assembly for marigold (Tagetes erecta).</title>
        <authorList>
            <person name="Jiang F."/>
            <person name="Yuan L."/>
            <person name="Wang S."/>
            <person name="Wang H."/>
            <person name="Xu D."/>
            <person name="Wang A."/>
            <person name="Fan W."/>
        </authorList>
    </citation>
    <scope>NUCLEOTIDE SEQUENCE</scope>
    <source>
        <strain evidence="1">WSJ</strain>
        <tissue evidence="1">Leaf</tissue>
    </source>
</reference>
<gene>
    <name evidence="1" type="ORF">QVD17_01913</name>
</gene>
<dbReference type="Proteomes" id="UP001229421">
    <property type="component" value="Unassembled WGS sequence"/>
</dbReference>
<evidence type="ECO:0000313" key="2">
    <source>
        <dbReference type="Proteomes" id="UP001229421"/>
    </source>
</evidence>